<gene>
    <name evidence="4" type="ORF">B0J11DRAFT_596850</name>
</gene>
<dbReference type="OrthoDB" id="10268011at2759"/>
<evidence type="ECO:0000259" key="2">
    <source>
        <dbReference type="PROSITE" id="PS50141"/>
    </source>
</evidence>
<dbReference type="Proteomes" id="UP000700596">
    <property type="component" value="Unassembled WGS sequence"/>
</dbReference>
<accession>A0A9P9EFI5</accession>
<reference evidence="4" key="1">
    <citation type="journal article" date="2021" name="Nat. Commun.">
        <title>Genetic determinants of endophytism in the Arabidopsis root mycobiome.</title>
        <authorList>
            <person name="Mesny F."/>
            <person name="Miyauchi S."/>
            <person name="Thiergart T."/>
            <person name="Pickel B."/>
            <person name="Atanasova L."/>
            <person name="Karlsson M."/>
            <person name="Huettel B."/>
            <person name="Barry K.W."/>
            <person name="Haridas S."/>
            <person name="Chen C."/>
            <person name="Bauer D."/>
            <person name="Andreopoulos W."/>
            <person name="Pangilinan J."/>
            <person name="LaButti K."/>
            <person name="Riley R."/>
            <person name="Lipzen A."/>
            <person name="Clum A."/>
            <person name="Drula E."/>
            <person name="Henrissat B."/>
            <person name="Kohler A."/>
            <person name="Grigoriev I.V."/>
            <person name="Martin F.M."/>
            <person name="Hacquard S."/>
        </authorList>
    </citation>
    <scope>NUCLEOTIDE SEQUENCE</scope>
    <source>
        <strain evidence="4">MPI-CAGE-CH-0243</strain>
    </source>
</reference>
<evidence type="ECO:0000256" key="1">
    <source>
        <dbReference type="PROSITE-ProRule" id="PRU00520"/>
    </source>
</evidence>
<feature type="domain" description="Acylphosphatase-like" evidence="3">
    <location>
        <begin position="313"/>
        <end position="357"/>
    </location>
</feature>
<dbReference type="PROSITE" id="PS50141">
    <property type="entry name" value="A_DEAMIN_EDITASE"/>
    <property type="match status" value="1"/>
</dbReference>
<keyword evidence="1" id="KW-0378">Hydrolase</keyword>
<dbReference type="Pfam" id="PF02137">
    <property type="entry name" value="A_deamin"/>
    <property type="match status" value="1"/>
</dbReference>
<dbReference type="GO" id="GO:0002100">
    <property type="term" value="P:tRNA wobble adenosine to inosine editing"/>
    <property type="evidence" value="ECO:0007669"/>
    <property type="project" value="InterPro"/>
</dbReference>
<proteinExistence type="predicted"/>
<dbReference type="EC" id="3.6.1.7" evidence="1"/>
<evidence type="ECO:0000313" key="4">
    <source>
        <dbReference type="EMBL" id="KAH7135641.1"/>
    </source>
</evidence>
<comment type="caution">
    <text evidence="4">The sequence shown here is derived from an EMBL/GenBank/DDBJ whole genome shotgun (WGS) entry which is preliminary data.</text>
</comment>
<comment type="catalytic activity">
    <reaction evidence="1">
        <text>an acyl phosphate + H2O = a carboxylate + phosphate + H(+)</text>
        <dbReference type="Rhea" id="RHEA:14965"/>
        <dbReference type="ChEBI" id="CHEBI:15377"/>
        <dbReference type="ChEBI" id="CHEBI:15378"/>
        <dbReference type="ChEBI" id="CHEBI:29067"/>
        <dbReference type="ChEBI" id="CHEBI:43474"/>
        <dbReference type="ChEBI" id="CHEBI:59918"/>
        <dbReference type="EC" id="3.6.1.7"/>
    </reaction>
</comment>
<evidence type="ECO:0000313" key="5">
    <source>
        <dbReference type="Proteomes" id="UP000700596"/>
    </source>
</evidence>
<dbReference type="GO" id="GO:0003998">
    <property type="term" value="F:acylphosphatase activity"/>
    <property type="evidence" value="ECO:0007669"/>
    <property type="project" value="UniProtKB-EC"/>
</dbReference>
<dbReference type="SMART" id="SM00552">
    <property type="entry name" value="ADEAMc"/>
    <property type="match status" value="1"/>
</dbReference>
<dbReference type="AlphaFoldDB" id="A0A9P9EFI5"/>
<evidence type="ECO:0000259" key="3">
    <source>
        <dbReference type="PROSITE" id="PS51160"/>
    </source>
</evidence>
<name>A0A9P9EFI5_9PLEO</name>
<dbReference type="PROSITE" id="PS51160">
    <property type="entry name" value="ACYLPHOSPHATASE_3"/>
    <property type="match status" value="1"/>
</dbReference>
<dbReference type="InterPro" id="IPR002466">
    <property type="entry name" value="A_deamin"/>
</dbReference>
<dbReference type="GO" id="GO:0003723">
    <property type="term" value="F:RNA binding"/>
    <property type="evidence" value="ECO:0007669"/>
    <property type="project" value="InterPro"/>
</dbReference>
<organism evidence="4 5">
    <name type="scientific">Dendryphion nanum</name>
    <dbReference type="NCBI Taxonomy" id="256645"/>
    <lineage>
        <taxon>Eukaryota</taxon>
        <taxon>Fungi</taxon>
        <taxon>Dikarya</taxon>
        <taxon>Ascomycota</taxon>
        <taxon>Pezizomycotina</taxon>
        <taxon>Dothideomycetes</taxon>
        <taxon>Pleosporomycetidae</taxon>
        <taxon>Pleosporales</taxon>
        <taxon>Torulaceae</taxon>
        <taxon>Dendryphion</taxon>
    </lineage>
</organism>
<dbReference type="PANTHER" id="PTHR47803">
    <property type="entry name" value="TRNA-SPECIFIC ADENOSINE DEAMINASE 1"/>
    <property type="match status" value="1"/>
</dbReference>
<protein>
    <recommendedName>
        <fullName evidence="1">acylphosphatase</fullName>
        <ecNumber evidence="1">3.6.1.7</ecNumber>
    </recommendedName>
</protein>
<feature type="active site" evidence="1">
    <location>
        <position position="331"/>
    </location>
</feature>
<dbReference type="GO" id="GO:0043829">
    <property type="term" value="F:tRNA-specific adenosine-37 deaminase activity"/>
    <property type="evidence" value="ECO:0007669"/>
    <property type="project" value="TreeGrafter"/>
</dbReference>
<dbReference type="PANTHER" id="PTHR47803:SF1">
    <property type="entry name" value="TRNA-SPECIFIC ADENOSINE DEAMINASE 1"/>
    <property type="match status" value="1"/>
</dbReference>
<dbReference type="EMBL" id="JAGMWT010000002">
    <property type="protein sequence ID" value="KAH7135641.1"/>
    <property type="molecule type" value="Genomic_DNA"/>
</dbReference>
<keyword evidence="5" id="KW-1185">Reference proteome</keyword>
<feature type="domain" description="A to I editase" evidence="2">
    <location>
        <begin position="1"/>
        <end position="325"/>
    </location>
</feature>
<dbReference type="InterPro" id="IPR001792">
    <property type="entry name" value="Acylphosphatase-like_dom"/>
</dbReference>
<feature type="active site" evidence="1">
    <location>
        <position position="349"/>
    </location>
</feature>
<sequence>MKCLPSTKLPQANGTTLHDWHAEILALRAFNRFLLDECLSTLTPPYQPSQFVTPRLTSEITPTEPQSFRLSNNVQIHMYSSEAPCGDASMELTMSAQEDATPWTSAPPSISSSNLIITTMDTQKPSPTALRGRSHFSHLGAVRLKPSRPDAPPTLSKSCTDKLAASQSASLLSSLPSLLLSPRKIYLSSLVLPESQYVEEACVRAFSRYGRLAGITEEVQKGWMGGYAFTPFEVKTTKREFGFSRRCAGVQKLIPCNISAVYTPHFQETLIGGVLQGRKQFDPRGASRLCRNGMWKAVMQVAGLVVGAEGLGSLRGRSYGEVKRGKGLEWRRRVKEDVRGRGLVGWVRNEGDEEWGI</sequence>
<dbReference type="InterPro" id="IPR042935">
    <property type="entry name" value="Tad1"/>
</dbReference>